<dbReference type="Gene3D" id="1.20.900.10">
    <property type="entry name" value="Dbl homology (DH) domain"/>
    <property type="match status" value="1"/>
</dbReference>
<keyword evidence="11" id="KW-1185">Reference proteome</keyword>
<evidence type="ECO:0000313" key="10">
    <source>
        <dbReference type="EMBL" id="KAJ1089637.1"/>
    </source>
</evidence>
<dbReference type="SMART" id="SM00325">
    <property type="entry name" value="RhoGEF"/>
    <property type="match status" value="1"/>
</dbReference>
<dbReference type="InterPro" id="IPR011993">
    <property type="entry name" value="PH-like_dom_sf"/>
</dbReference>
<evidence type="ECO:0000256" key="4">
    <source>
        <dbReference type="ARBA" id="ARBA00022658"/>
    </source>
</evidence>
<dbReference type="GO" id="GO:0005085">
    <property type="term" value="F:guanyl-nucleotide exchange factor activity"/>
    <property type="evidence" value="ECO:0007669"/>
    <property type="project" value="UniProtKB-KW"/>
</dbReference>
<dbReference type="SUPFAM" id="SSF48065">
    <property type="entry name" value="DBL homology domain (DH-domain)"/>
    <property type="match status" value="1"/>
</dbReference>
<dbReference type="Proteomes" id="UP001066276">
    <property type="component" value="Chromosome 11"/>
</dbReference>
<dbReference type="FunFam" id="1.20.900.10:FF:000002">
    <property type="entry name" value="Rho guanine nucleotide exchange factor 9"/>
    <property type="match status" value="1"/>
</dbReference>
<dbReference type="CDD" id="cd11973">
    <property type="entry name" value="SH3_ASEF"/>
    <property type="match status" value="1"/>
</dbReference>
<feature type="compositionally biased region" description="Polar residues" evidence="6">
    <location>
        <begin position="1239"/>
        <end position="1261"/>
    </location>
</feature>
<dbReference type="Pfam" id="PF00621">
    <property type="entry name" value="RhoGEF"/>
    <property type="match status" value="1"/>
</dbReference>
<evidence type="ECO:0000256" key="2">
    <source>
        <dbReference type="ARBA" id="ARBA00022443"/>
    </source>
</evidence>
<evidence type="ECO:0000256" key="1">
    <source>
        <dbReference type="ARBA" id="ARBA00004496"/>
    </source>
</evidence>
<feature type="region of interest" description="Disordered" evidence="6">
    <location>
        <begin position="1369"/>
        <end position="1405"/>
    </location>
</feature>
<dbReference type="Pfam" id="PF22697">
    <property type="entry name" value="SOS1_NGEF_PH"/>
    <property type="match status" value="1"/>
</dbReference>
<dbReference type="FunFam" id="2.30.29.30:FF:000015">
    <property type="entry name" value="Rho guanine nucleotide exchange factor 9"/>
    <property type="match status" value="1"/>
</dbReference>
<feature type="compositionally biased region" description="Polar residues" evidence="6">
    <location>
        <begin position="1369"/>
        <end position="1378"/>
    </location>
</feature>
<dbReference type="PROSITE" id="PS00741">
    <property type="entry name" value="DH_1"/>
    <property type="match status" value="1"/>
</dbReference>
<accession>A0AAV7LDF9</accession>
<feature type="region of interest" description="Disordered" evidence="6">
    <location>
        <begin position="1055"/>
        <end position="1084"/>
    </location>
</feature>
<dbReference type="Pfam" id="PF00018">
    <property type="entry name" value="SH3_1"/>
    <property type="match status" value="1"/>
</dbReference>
<feature type="region of interest" description="Disordered" evidence="6">
    <location>
        <begin position="77"/>
        <end position="125"/>
    </location>
</feature>
<dbReference type="GO" id="GO:0005737">
    <property type="term" value="C:cytoplasm"/>
    <property type="evidence" value="ECO:0007669"/>
    <property type="project" value="UniProtKB-SubCell"/>
</dbReference>
<feature type="compositionally biased region" description="Polar residues" evidence="6">
    <location>
        <begin position="1460"/>
        <end position="1474"/>
    </location>
</feature>
<organism evidence="10 11">
    <name type="scientific">Pleurodeles waltl</name>
    <name type="common">Iberian ribbed newt</name>
    <dbReference type="NCBI Taxonomy" id="8319"/>
    <lineage>
        <taxon>Eukaryota</taxon>
        <taxon>Metazoa</taxon>
        <taxon>Chordata</taxon>
        <taxon>Craniata</taxon>
        <taxon>Vertebrata</taxon>
        <taxon>Euteleostomi</taxon>
        <taxon>Amphibia</taxon>
        <taxon>Batrachia</taxon>
        <taxon>Caudata</taxon>
        <taxon>Salamandroidea</taxon>
        <taxon>Salamandridae</taxon>
        <taxon>Pleurodelinae</taxon>
        <taxon>Pleurodeles</taxon>
    </lineage>
</organism>
<dbReference type="CDD" id="cd01224">
    <property type="entry name" value="PH_Collybistin_ASEF"/>
    <property type="match status" value="1"/>
</dbReference>
<dbReference type="SUPFAM" id="SSF50729">
    <property type="entry name" value="PH domain-like"/>
    <property type="match status" value="1"/>
</dbReference>
<dbReference type="GO" id="GO:0035556">
    <property type="term" value="P:intracellular signal transduction"/>
    <property type="evidence" value="ECO:0007669"/>
    <property type="project" value="InterPro"/>
</dbReference>
<comment type="subcellular location">
    <subcellularLocation>
        <location evidence="1">Cytoplasm</location>
    </subcellularLocation>
</comment>
<feature type="compositionally biased region" description="Basic residues" evidence="6">
    <location>
        <begin position="425"/>
        <end position="444"/>
    </location>
</feature>
<feature type="non-terminal residue" evidence="10">
    <location>
        <position position="1"/>
    </location>
</feature>
<feature type="compositionally biased region" description="Basic and acidic residues" evidence="6">
    <location>
        <begin position="1195"/>
        <end position="1217"/>
    </location>
</feature>
<dbReference type="PROSITE" id="PS50010">
    <property type="entry name" value="DH_2"/>
    <property type="match status" value="1"/>
</dbReference>
<dbReference type="CDD" id="cd00160">
    <property type="entry name" value="RhoGEF"/>
    <property type="match status" value="1"/>
</dbReference>
<dbReference type="PROSITE" id="PS50003">
    <property type="entry name" value="PH_DOMAIN"/>
    <property type="match status" value="1"/>
</dbReference>
<name>A0AAV7LDF9_PLEWA</name>
<dbReference type="Gene3D" id="2.30.30.40">
    <property type="entry name" value="SH3 Domains"/>
    <property type="match status" value="1"/>
</dbReference>
<dbReference type="PANTHER" id="PTHR47544">
    <property type="entry name" value="RHO GUANINE NUCLEOTIDE EXCHANGE FACTOR 4"/>
    <property type="match status" value="1"/>
</dbReference>
<keyword evidence="4" id="KW-0344">Guanine-nucleotide releasing factor</keyword>
<evidence type="ECO:0000256" key="3">
    <source>
        <dbReference type="ARBA" id="ARBA00022490"/>
    </source>
</evidence>
<evidence type="ECO:0000256" key="6">
    <source>
        <dbReference type="SAM" id="MobiDB-lite"/>
    </source>
</evidence>
<feature type="compositionally biased region" description="Polar residues" evidence="6">
    <location>
        <begin position="1066"/>
        <end position="1084"/>
    </location>
</feature>
<evidence type="ECO:0000313" key="11">
    <source>
        <dbReference type="Proteomes" id="UP001066276"/>
    </source>
</evidence>
<dbReference type="InterPro" id="IPR036028">
    <property type="entry name" value="SH3-like_dom_sf"/>
</dbReference>
<feature type="compositionally biased region" description="Basic and acidic residues" evidence="6">
    <location>
        <begin position="1"/>
        <end position="17"/>
    </location>
</feature>
<feature type="region of interest" description="Disordered" evidence="6">
    <location>
        <begin position="1195"/>
        <end position="1264"/>
    </location>
</feature>
<dbReference type="SMART" id="SM00233">
    <property type="entry name" value="PH"/>
    <property type="match status" value="1"/>
</dbReference>
<evidence type="ECO:0000259" key="7">
    <source>
        <dbReference type="PROSITE" id="PS50002"/>
    </source>
</evidence>
<dbReference type="InterPro" id="IPR000219">
    <property type="entry name" value="DH_dom"/>
</dbReference>
<dbReference type="InterPro" id="IPR035899">
    <property type="entry name" value="DBL_dom_sf"/>
</dbReference>
<proteinExistence type="predicted"/>
<gene>
    <name evidence="10" type="ORF">NDU88_002786</name>
</gene>
<dbReference type="InterPro" id="IPR055251">
    <property type="entry name" value="SOS1_NGEF_PH"/>
</dbReference>
<feature type="region of interest" description="Disordered" evidence="6">
    <location>
        <begin position="646"/>
        <end position="688"/>
    </location>
</feature>
<feature type="region of interest" description="Disordered" evidence="6">
    <location>
        <begin position="158"/>
        <end position="253"/>
    </location>
</feature>
<dbReference type="PROSITE" id="PS50002">
    <property type="entry name" value="SH3"/>
    <property type="match status" value="1"/>
</dbReference>
<comment type="caution">
    <text evidence="10">The sequence shown here is derived from an EMBL/GenBank/DDBJ whole genome shotgun (WGS) entry which is preliminary data.</text>
</comment>
<feature type="region of interest" description="Disordered" evidence="6">
    <location>
        <begin position="425"/>
        <end position="465"/>
    </location>
</feature>
<dbReference type="SMART" id="SM00326">
    <property type="entry name" value="SH3"/>
    <property type="match status" value="1"/>
</dbReference>
<evidence type="ECO:0008006" key="12">
    <source>
        <dbReference type="Google" id="ProtNLM"/>
    </source>
</evidence>
<dbReference type="InterPro" id="IPR001849">
    <property type="entry name" value="PH_domain"/>
</dbReference>
<feature type="compositionally biased region" description="Basic and acidic residues" evidence="6">
    <location>
        <begin position="445"/>
        <end position="455"/>
    </location>
</feature>
<evidence type="ECO:0000259" key="9">
    <source>
        <dbReference type="PROSITE" id="PS50010"/>
    </source>
</evidence>
<dbReference type="InterPro" id="IPR001452">
    <property type="entry name" value="SH3_domain"/>
</dbReference>
<feature type="compositionally biased region" description="Polar residues" evidence="6">
    <location>
        <begin position="77"/>
        <end position="88"/>
    </location>
</feature>
<evidence type="ECO:0000259" key="8">
    <source>
        <dbReference type="PROSITE" id="PS50003"/>
    </source>
</evidence>
<feature type="domain" description="PH" evidence="8">
    <location>
        <begin position="1983"/>
        <end position="2090"/>
    </location>
</feature>
<feature type="region of interest" description="Disordered" evidence="6">
    <location>
        <begin position="1141"/>
        <end position="1174"/>
    </location>
</feature>
<dbReference type="InterPro" id="IPR001331">
    <property type="entry name" value="GDS_CDC24_CS"/>
</dbReference>
<feature type="compositionally biased region" description="Pro residues" evidence="6">
    <location>
        <begin position="1385"/>
        <end position="1396"/>
    </location>
</feature>
<evidence type="ECO:0000256" key="5">
    <source>
        <dbReference type="PROSITE-ProRule" id="PRU00192"/>
    </source>
</evidence>
<dbReference type="PANTHER" id="PTHR47544:SF2">
    <property type="entry name" value="RHO GUANINE NUCLEOTIDE EXCHANGE FACTOR 4"/>
    <property type="match status" value="1"/>
</dbReference>
<dbReference type="EMBL" id="JANPWB010000015">
    <property type="protein sequence ID" value="KAJ1089637.1"/>
    <property type="molecule type" value="Genomic_DNA"/>
</dbReference>
<dbReference type="Gene3D" id="2.30.29.30">
    <property type="entry name" value="Pleckstrin-homology domain (PH domain)/Phosphotyrosine-binding domain (PTB)"/>
    <property type="match status" value="1"/>
</dbReference>
<feature type="compositionally biased region" description="Polar residues" evidence="6">
    <location>
        <begin position="96"/>
        <end position="105"/>
    </location>
</feature>
<feature type="region of interest" description="Disordered" evidence="6">
    <location>
        <begin position="596"/>
        <end position="615"/>
    </location>
</feature>
<protein>
    <recommendedName>
        <fullName evidence="12">Rho guanine nucleotide exchange factor 4</fullName>
    </recommendedName>
</protein>
<feature type="region of interest" description="Disordered" evidence="6">
    <location>
        <begin position="1456"/>
        <end position="1486"/>
    </location>
</feature>
<feature type="domain" description="DH" evidence="9">
    <location>
        <begin position="1768"/>
        <end position="1952"/>
    </location>
</feature>
<reference evidence="10" key="1">
    <citation type="journal article" date="2022" name="bioRxiv">
        <title>Sequencing and chromosome-scale assembly of the giantPleurodeles waltlgenome.</title>
        <authorList>
            <person name="Brown T."/>
            <person name="Elewa A."/>
            <person name="Iarovenko S."/>
            <person name="Subramanian E."/>
            <person name="Araus A.J."/>
            <person name="Petzold A."/>
            <person name="Susuki M."/>
            <person name="Suzuki K.-i.T."/>
            <person name="Hayashi T."/>
            <person name="Toyoda A."/>
            <person name="Oliveira C."/>
            <person name="Osipova E."/>
            <person name="Leigh N.D."/>
            <person name="Simon A."/>
            <person name="Yun M.H."/>
        </authorList>
    </citation>
    <scope>NUCLEOTIDE SEQUENCE</scope>
    <source>
        <strain evidence="10">20211129_DDA</strain>
        <tissue evidence="10">Liver</tissue>
    </source>
</reference>
<dbReference type="SUPFAM" id="SSF50044">
    <property type="entry name" value="SH3-domain"/>
    <property type="match status" value="1"/>
</dbReference>
<feature type="region of interest" description="Disordered" evidence="6">
    <location>
        <begin position="1"/>
        <end position="40"/>
    </location>
</feature>
<sequence length="2206" mass="248351">RRSKIAPEKDARWERRHWGAGRKHPAQPGPRPDGPESRPKMLSVMYFLRSFFKTPDTEEETSGEAVVQNEVCPSSIATVELETSGSSPETDEDYFETQSHQSESASEVRTEAFESASDAESITNEEVYSKLAWEEKKSTYCEPQVTPDLKTLCWTKETHSSEKGQAPTATGTQHFARVTDPQPKGQPEASAAFKADSNSRLERTHTSTLTGEEEEEGEEPTLTTIVSITDAEEDQKETGTDTHHHHTGCTAEADPLEVVKGGCQVGLDGVEGWLPEWMTSSAEINSSSHLQSKSDDCLLCRRTESLSTFPKNESHHSLPDLHFEDKGQIGSNWGPHLNCEVQSALTQSKHDGRHNSIRHEEIAFALPWKGAQLDSQIGQHCQILKPSGFARAKPWNSVPENISLEGKSDTETTIHYFLLKSKLRKSGSKGQLPKRHPEHPLHRREHCESASRNGKEASGGEVLGEGLITGPDSIWTRELPLQKVTSGLSKKTARTFVPTDVCLSGALNNDPSNVSSKEINCHLSTKIETFRGIRPTNEPELKTNLQGSGSYTDLNSCASEIDILTEKDNRNHSHSTNCIHSGLVTFVTDSEVRVPSIQKDTSKQREATEGISDQGSRKTLKGLILLKNSRAERTEILQQRTPKCTDIPLDKNQERASPNVCNGPLATKAESHTPETQNKGHKTDSRGHLASKAPLIIISIEQTGAQEVRQKEGGAESLEAFGDLDSQQPASSNSNNQIRADGTSTSIHDACVLYFDTLETYPDSVAPREETFSLSEDGQQELALLASTSVQSLMRGTASEAKSQSETNCKEPIAINLTSKPHDSFLESAQKFAKHISHAEGAGVESSNSALETKAKELMRAVFPENEYLTEVFEGAGTFSLEIKPVSNLEANHKDNNRYLSRLEENCEGNLESEKSESSQLSEAVLNQVKTTLDIEIPSQKLVDNNFSANEQLLNMTEVTNRRVHIERPTTPTMVLDNISTGSTNNEDLEDNGRCLLGSNSSLYKAVQKPLHNGTAGKSNKFLAFHKITSFKKNKTLFAEDPDHQRQNIRLKDLETMRDENENESSRPTGKCTRNTLSPASNPVNRKFCTKEEYHISENSDDDDFFEKSTFFNRSMRKASGPGRIDMDEFVTAKSLENVASSANDLEQCEETEEQSNKSSDETIDHRRSKTSDGRKFRVRLALAQRSFSSLFDSKSLEKENADQEGAKGTLKVEKNRGKLRPSSWKTLRKSKEYETSKKQTTVSLSASQEGLQSPKLQQQDPFDPLRRLSKEKLETDNGHSLTKSNDCHGTSTEIVISHQKVGSKIDVISSEDIEKEKTLIEQTLMSSLLSDSEIPNTPQNSLDLSPEESVIMSPVIFNDYGLNSNQLAPCSPQIYSTSEERNGPPKPMSPKPQSPRPSSQRKCFRYSRTTATSMTSLGCSSAIEVFSEAPERPRSLKPRSNLMLSVNSLDIDFQKEDSGTSSQSQTNLITESSVGDIPKDEPCKSPLEVRPREKILLCSKKWTNDMLPSQRPASYTSTWIRPLHSTDGRAQSHKRSDHKCQRISLDDLWLVEKRRHRMKLKESQSDRHEKEGRTLEEFRMRLSMDSPVFDILPLKLHPFSQSTPSGLDCVGWRRRISAPVIADGALDKTTLPDDVGLDEDLYDDFRGSSHRYGHSGGGGEQLAINELISDGSVVYAEALWDHVTMDEQELGFKAGGVIEVMDATNKEWWWGRILDNEGWFPASFVRLRVNQDEPGEDYMFKADDGEGENASSVPRRHWAGQSNKDQMRTNVINEIINTEKDYIKHLKDICEGYVKQCRKRADMFTEEQLRTIFGNIEDIYKFQRTFLKVLEKQFNKDLPHMSEIGTCFLEYQTDFQIYSEYCNNHPNACRELSNLAKVNKYVYFFEGCRLVQKMIDISLDGFLLTPVQKICKYPLQLAELLKYTNPQHRDFKDVEAALGAMKNVARLINERKRRLENIGKIAQWQNSIEEWEGEDVLMRSSELIHSGELTKISQPQAKSQQRMFFLFDHQLFYCKKDLLRRDVLYYKGHMDMDEMEVLDVEDGKDRDFNISVKNAFKLQSKSSEEVHLFCTKKPEQKARWLQAFEDERKRVQVDHETGFTISEMQKKQAMMNVCKPSTAAKPKAVNRPYYDFLMRQKHPTLPANLPQQQYSVPRGSVFRPFASVFGYGAHSFPATVRGRLPGRLPWQRTERRAQPDARISLLRAQ</sequence>
<keyword evidence="3" id="KW-0963">Cytoplasm</keyword>
<keyword evidence="2 5" id="KW-0728">SH3 domain</keyword>
<feature type="compositionally biased region" description="Basic and acidic residues" evidence="6">
    <location>
        <begin position="1155"/>
        <end position="1174"/>
    </location>
</feature>
<feature type="domain" description="SH3" evidence="7">
    <location>
        <begin position="1672"/>
        <end position="1731"/>
    </location>
</feature>